<gene>
    <name evidence="2" type="ORF">CGI_10011808</name>
</gene>
<dbReference type="SUPFAM" id="SSF47031">
    <property type="entry name" value="Second domain of FERM"/>
    <property type="match status" value="1"/>
</dbReference>
<dbReference type="HOGENOM" id="CLU_011611_0_0_1"/>
<dbReference type="SUPFAM" id="SSF50729">
    <property type="entry name" value="PH domain-like"/>
    <property type="match status" value="1"/>
</dbReference>
<dbReference type="PROSITE" id="PS00661">
    <property type="entry name" value="FERM_2"/>
    <property type="match status" value="1"/>
</dbReference>
<dbReference type="Pfam" id="PF00373">
    <property type="entry name" value="FERM_M"/>
    <property type="match status" value="1"/>
</dbReference>
<dbReference type="InterPro" id="IPR035963">
    <property type="entry name" value="FERM_2"/>
</dbReference>
<sequence length="619" mass="70304">MSDYVTDSGRVDGSWELTIEVTDVQVEKKLRVNGDLHIGGVMVKLVEALEIAADWSDHALWWPDKNQWLLRSRSTLDQYEVQADAKLLFTPMHKTVRLQLPDLQILEMRMNFSSKVFAAITSLCKELGIRNPEELSVMKFMDKDDLKKNIKEHLNTKKKRDSLHDQMPASNGVNHSNSGSLDRLSPYPNRSPAGPSPNNTLGRSPGFNSPSPYNTMNGTMSPGSMYSLSFEGAMESSLANSPPIPMKEALQYLHKPKNLVEKARINYAWLDSSRSLMEQGVRDNNFLQLKYKFYNFYDLNPKYDAVRINQIYEQAKWSLMSEEIDCTEEEMMMFAALQIQIQMQVGQAQPSDPSIMDHSTPHMEGDDIDADLSNLEESLQVANISTSGDITSVPELGGYVKWFKPKKFTLKSYKKAWCVCKDLYIAFYKSQEEASGSPTMKMTIKGCEAHPDLNISHGKYGIKLFIPSSEGMSELWLRFDSEDEYCKWMAACKLASQGKTMADSSYDMEVQTLMTLLKRQTPADVPVTPIQVDIKNPEDYVAPRFYKKLKGKQLEKRILEAHANVQNLPLMEAKMAFIKAWQSLPDYGISYFIVKQKNAKKEVNITSTYQSSLHNLIIG</sequence>
<dbReference type="AlphaFoldDB" id="K1QAR9"/>
<dbReference type="Gene3D" id="1.20.80.10">
    <property type="match status" value="1"/>
</dbReference>
<dbReference type="InterPro" id="IPR019747">
    <property type="entry name" value="FERM_CS"/>
</dbReference>
<dbReference type="GO" id="GO:0007229">
    <property type="term" value="P:integrin-mediated signaling pathway"/>
    <property type="evidence" value="ECO:0007669"/>
    <property type="project" value="InterPro"/>
</dbReference>
<dbReference type="InterPro" id="IPR037843">
    <property type="entry name" value="Kindlin/fermitin"/>
</dbReference>
<dbReference type="GO" id="GO:0005178">
    <property type="term" value="F:integrin binding"/>
    <property type="evidence" value="ECO:0007669"/>
    <property type="project" value="TreeGrafter"/>
</dbReference>
<dbReference type="EMBL" id="JH818395">
    <property type="protein sequence ID" value="EKC18561.1"/>
    <property type="molecule type" value="Genomic_DNA"/>
</dbReference>
<dbReference type="Gene3D" id="3.10.20.90">
    <property type="entry name" value="Phosphatidylinositol 3-kinase Catalytic Subunit, Chain A, domain 1"/>
    <property type="match status" value="2"/>
</dbReference>
<dbReference type="CDD" id="cd14473">
    <property type="entry name" value="FERM_B-lobe"/>
    <property type="match status" value="2"/>
</dbReference>
<dbReference type="InterPro" id="IPR040790">
    <property type="entry name" value="Kindlin_2_N"/>
</dbReference>
<dbReference type="CDD" id="cd17095">
    <property type="entry name" value="FERM_F0_kindlins"/>
    <property type="match status" value="1"/>
</dbReference>
<dbReference type="CDD" id="cd17096">
    <property type="entry name" value="FERM_F1_kindlins"/>
    <property type="match status" value="1"/>
</dbReference>
<dbReference type="PANTHER" id="PTHR16160">
    <property type="entry name" value="FERMITIN 2-RELATED"/>
    <property type="match status" value="1"/>
</dbReference>
<feature type="region of interest" description="Disordered" evidence="1">
    <location>
        <begin position="155"/>
        <end position="218"/>
    </location>
</feature>
<dbReference type="Pfam" id="PF00169">
    <property type="entry name" value="PH"/>
    <property type="match status" value="1"/>
</dbReference>
<proteinExistence type="predicted"/>
<dbReference type="Gene3D" id="2.30.29.30">
    <property type="entry name" value="Pleckstrin-homology domain (PH domain)/Phosphotyrosine-binding domain (PTB)"/>
    <property type="match status" value="1"/>
</dbReference>
<dbReference type="PANTHER" id="PTHR16160:SF13">
    <property type="entry name" value="FERMITIN 2-RELATED"/>
    <property type="match status" value="1"/>
</dbReference>
<reference evidence="2" key="1">
    <citation type="journal article" date="2012" name="Nature">
        <title>The oyster genome reveals stress adaptation and complexity of shell formation.</title>
        <authorList>
            <person name="Zhang G."/>
            <person name="Fang X."/>
            <person name="Guo X."/>
            <person name="Li L."/>
            <person name="Luo R."/>
            <person name="Xu F."/>
            <person name="Yang P."/>
            <person name="Zhang L."/>
            <person name="Wang X."/>
            <person name="Qi H."/>
            <person name="Xiong Z."/>
            <person name="Que H."/>
            <person name="Xie Y."/>
            <person name="Holland P.W."/>
            <person name="Paps J."/>
            <person name="Zhu Y."/>
            <person name="Wu F."/>
            <person name="Chen Y."/>
            <person name="Wang J."/>
            <person name="Peng C."/>
            <person name="Meng J."/>
            <person name="Yang L."/>
            <person name="Liu J."/>
            <person name="Wen B."/>
            <person name="Zhang N."/>
            <person name="Huang Z."/>
            <person name="Zhu Q."/>
            <person name="Feng Y."/>
            <person name="Mount A."/>
            <person name="Hedgecock D."/>
            <person name="Xu Z."/>
            <person name="Liu Y."/>
            <person name="Domazet-Loso T."/>
            <person name="Du Y."/>
            <person name="Sun X."/>
            <person name="Zhang S."/>
            <person name="Liu B."/>
            <person name="Cheng P."/>
            <person name="Jiang X."/>
            <person name="Li J."/>
            <person name="Fan D."/>
            <person name="Wang W."/>
            <person name="Fu W."/>
            <person name="Wang T."/>
            <person name="Wang B."/>
            <person name="Zhang J."/>
            <person name="Peng Z."/>
            <person name="Li Y."/>
            <person name="Li N."/>
            <person name="Wang J."/>
            <person name="Chen M."/>
            <person name="He Y."/>
            <person name="Tan F."/>
            <person name="Song X."/>
            <person name="Zheng Q."/>
            <person name="Huang R."/>
            <person name="Yang H."/>
            <person name="Du X."/>
            <person name="Chen L."/>
            <person name="Yang M."/>
            <person name="Gaffney P.M."/>
            <person name="Wang S."/>
            <person name="Luo L."/>
            <person name="She Z."/>
            <person name="Ming Y."/>
            <person name="Huang W."/>
            <person name="Zhang S."/>
            <person name="Huang B."/>
            <person name="Zhang Y."/>
            <person name="Qu T."/>
            <person name="Ni P."/>
            <person name="Miao G."/>
            <person name="Wang J."/>
            <person name="Wang Q."/>
            <person name="Steinberg C.E."/>
            <person name="Wang H."/>
            <person name="Li N."/>
            <person name="Qian L."/>
            <person name="Zhang G."/>
            <person name="Li Y."/>
            <person name="Yang H."/>
            <person name="Liu X."/>
            <person name="Wang J."/>
            <person name="Yin Y."/>
            <person name="Wang J."/>
        </authorList>
    </citation>
    <scope>NUCLEOTIDE SEQUENCE [LARGE SCALE GENOMIC DNA]</scope>
    <source>
        <strain evidence="2">05x7-T-G4-1.051#20</strain>
    </source>
</reference>
<dbReference type="PROSITE" id="PS50003">
    <property type="entry name" value="PH_DOMAIN"/>
    <property type="match status" value="1"/>
</dbReference>
<dbReference type="SMART" id="SM00295">
    <property type="entry name" value="B41"/>
    <property type="match status" value="1"/>
</dbReference>
<name>K1QAR9_MAGGI</name>
<feature type="compositionally biased region" description="Polar residues" evidence="1">
    <location>
        <begin position="196"/>
        <end position="218"/>
    </location>
</feature>
<dbReference type="InterPro" id="IPR019749">
    <property type="entry name" value="Band_41_domain"/>
</dbReference>
<organism evidence="2">
    <name type="scientific">Magallana gigas</name>
    <name type="common">Pacific oyster</name>
    <name type="synonym">Crassostrea gigas</name>
    <dbReference type="NCBI Taxonomy" id="29159"/>
    <lineage>
        <taxon>Eukaryota</taxon>
        <taxon>Metazoa</taxon>
        <taxon>Spiralia</taxon>
        <taxon>Lophotrochozoa</taxon>
        <taxon>Mollusca</taxon>
        <taxon>Bivalvia</taxon>
        <taxon>Autobranchia</taxon>
        <taxon>Pteriomorphia</taxon>
        <taxon>Ostreida</taxon>
        <taxon>Ostreoidea</taxon>
        <taxon>Ostreidae</taxon>
        <taxon>Magallana</taxon>
    </lineage>
</organism>
<dbReference type="GO" id="GO:0007160">
    <property type="term" value="P:cell-matrix adhesion"/>
    <property type="evidence" value="ECO:0007669"/>
    <property type="project" value="TreeGrafter"/>
</dbReference>
<dbReference type="InterPro" id="IPR019748">
    <property type="entry name" value="FERM_central"/>
</dbReference>
<dbReference type="Pfam" id="PF18124">
    <property type="entry name" value="Kindlin_2_N"/>
    <property type="match status" value="1"/>
</dbReference>
<dbReference type="InParanoid" id="K1QAR9"/>
<dbReference type="InterPro" id="IPR011993">
    <property type="entry name" value="PH-like_dom_sf"/>
</dbReference>
<dbReference type="InterPro" id="IPR001849">
    <property type="entry name" value="PH_domain"/>
</dbReference>
<protein>
    <submittedName>
        <fullName evidence="2">Fermitin family-like protein 2</fullName>
    </submittedName>
</protein>
<dbReference type="SMART" id="SM00233">
    <property type="entry name" value="PH"/>
    <property type="match status" value="1"/>
</dbReference>
<accession>K1QAR9</accession>
<dbReference type="GO" id="GO:0030055">
    <property type="term" value="C:cell-substrate junction"/>
    <property type="evidence" value="ECO:0007669"/>
    <property type="project" value="TreeGrafter"/>
</dbReference>
<feature type="compositionally biased region" description="Polar residues" evidence="1">
    <location>
        <begin position="168"/>
        <end position="180"/>
    </location>
</feature>
<dbReference type="InterPro" id="IPR014352">
    <property type="entry name" value="FERM/acyl-CoA-bd_prot_sf"/>
</dbReference>
<evidence type="ECO:0000313" key="2">
    <source>
        <dbReference type="EMBL" id="EKC18561.1"/>
    </source>
</evidence>
<evidence type="ECO:0000256" key="1">
    <source>
        <dbReference type="SAM" id="MobiDB-lite"/>
    </source>
</evidence>
<dbReference type="FunCoup" id="K1QAR9">
    <property type="interactions" value="306"/>
</dbReference>